<gene>
    <name evidence="2" type="ORF">FCC1311_066792</name>
</gene>
<keyword evidence="1" id="KW-0732">Signal</keyword>
<comment type="caution">
    <text evidence="2">The sequence shown here is derived from an EMBL/GenBank/DDBJ whole genome shotgun (WGS) entry which is preliminary data.</text>
</comment>
<protein>
    <submittedName>
        <fullName evidence="2">Uncharacterized protein</fullName>
    </submittedName>
</protein>
<accession>A0A2R5GHU7</accession>
<organism evidence="2 3">
    <name type="scientific">Hondaea fermentalgiana</name>
    <dbReference type="NCBI Taxonomy" id="2315210"/>
    <lineage>
        <taxon>Eukaryota</taxon>
        <taxon>Sar</taxon>
        <taxon>Stramenopiles</taxon>
        <taxon>Bigyra</taxon>
        <taxon>Labyrinthulomycetes</taxon>
        <taxon>Thraustochytrida</taxon>
        <taxon>Thraustochytriidae</taxon>
        <taxon>Hondaea</taxon>
    </lineage>
</organism>
<feature type="signal peptide" evidence="1">
    <location>
        <begin position="1"/>
        <end position="24"/>
    </location>
</feature>
<name>A0A2R5GHU7_9STRA</name>
<dbReference type="Proteomes" id="UP000241890">
    <property type="component" value="Unassembled WGS sequence"/>
</dbReference>
<dbReference type="InParanoid" id="A0A2R5GHU7"/>
<evidence type="ECO:0000313" key="2">
    <source>
        <dbReference type="EMBL" id="GBG30460.1"/>
    </source>
</evidence>
<evidence type="ECO:0000313" key="3">
    <source>
        <dbReference type="Proteomes" id="UP000241890"/>
    </source>
</evidence>
<dbReference type="AlphaFoldDB" id="A0A2R5GHU7"/>
<proteinExistence type="predicted"/>
<keyword evidence="3" id="KW-1185">Reference proteome</keyword>
<sequence length="284" mass="31102">MEGGGRLTLQALLKLVLVSERARAETERALEAARAEQRARAGVLETSGEREPAVRYRPARLTPRQQAALDDAESARDAQVETLRARLEFEEKTIAGYKEKIAALKAGTTSTSALASTSDIDVCTSIDIDVCNSISIDACFAGRGSFRTNCRSSNSLNIKCKCRCRSAGHDESGTRNSPGVPSASLVVTLQCLGILGVLPRQRGLLCIRDLLQFGTQTSLYFFLSVKRIPETGQLRHLARNKIANFRAFSHRLFPGHRLRASFGTKPSCLHSLVTMIHAFRLRTA</sequence>
<evidence type="ECO:0000256" key="1">
    <source>
        <dbReference type="SAM" id="SignalP"/>
    </source>
</evidence>
<reference evidence="2 3" key="1">
    <citation type="submission" date="2017-12" db="EMBL/GenBank/DDBJ databases">
        <title>Sequencing, de novo assembly and annotation of complete genome of a new Thraustochytrid species, strain FCC1311.</title>
        <authorList>
            <person name="Sedici K."/>
            <person name="Godart F."/>
            <person name="Aiese Cigliano R."/>
            <person name="Sanseverino W."/>
            <person name="Barakat M."/>
            <person name="Ortet P."/>
            <person name="Marechal E."/>
            <person name="Cagnac O."/>
            <person name="Amato A."/>
        </authorList>
    </citation>
    <scope>NUCLEOTIDE SEQUENCE [LARGE SCALE GENOMIC DNA]</scope>
</reference>
<feature type="chain" id="PRO_5015347484" evidence="1">
    <location>
        <begin position="25"/>
        <end position="284"/>
    </location>
</feature>
<dbReference type="EMBL" id="BEYU01000076">
    <property type="protein sequence ID" value="GBG30460.1"/>
    <property type="molecule type" value="Genomic_DNA"/>
</dbReference>